<dbReference type="EMBL" id="AAXF02000054">
    <property type="protein sequence ID" value="EDO09084.1"/>
    <property type="molecule type" value="Genomic_DNA"/>
</dbReference>
<proteinExistence type="predicted"/>
<reference evidence="1 2" key="1">
    <citation type="submission" date="2007-03" db="EMBL/GenBank/DDBJ databases">
        <authorList>
            <person name="Fulton L."/>
            <person name="Clifton S."/>
            <person name="Fulton B."/>
            <person name="Xu J."/>
            <person name="Minx P."/>
            <person name="Pepin K.H."/>
            <person name="Johnson M."/>
            <person name="Thiruvilangam P."/>
            <person name="Bhonagiri V."/>
            <person name="Nash W.E."/>
            <person name="Mardis E.R."/>
            <person name="Wilson R.K."/>
        </authorList>
    </citation>
    <scope>NUCLEOTIDE SEQUENCE [LARGE SCALE GENOMIC DNA]</scope>
    <source>
        <strain evidence="2">ATCC 8483 / DSM 1896 / JCM 5824 / BCRC 10623 / CCUG 4943 / NCTC 11153</strain>
    </source>
</reference>
<dbReference type="AlphaFoldDB" id="A0AAN3A2D0"/>
<protein>
    <submittedName>
        <fullName evidence="1">Uncharacterized protein</fullName>
    </submittedName>
</protein>
<evidence type="ECO:0000313" key="1">
    <source>
        <dbReference type="EMBL" id="EDO09084.1"/>
    </source>
</evidence>
<dbReference type="GeneID" id="52035314"/>
<accession>A0AAN3A2D0</accession>
<dbReference type="RefSeq" id="WP_004301546.1">
    <property type="nucleotide sequence ID" value="NZ_DS264584.1"/>
</dbReference>
<comment type="caution">
    <text evidence="1">The sequence shown here is derived from an EMBL/GenBank/DDBJ whole genome shotgun (WGS) entry which is preliminary data.</text>
</comment>
<dbReference type="Proteomes" id="UP000005475">
    <property type="component" value="Unassembled WGS sequence"/>
</dbReference>
<reference evidence="2" key="2">
    <citation type="submission" date="2007-04" db="EMBL/GenBank/DDBJ databases">
        <title>Draft genome sequence of Bacteroides ovatus (ATCC 8483).</title>
        <authorList>
            <person name="Sudarsanam P."/>
            <person name="Ley R."/>
            <person name="Guruge J."/>
            <person name="Turnbaugh P.J."/>
            <person name="Mahowald M."/>
            <person name="Liep D."/>
            <person name="Gordon J."/>
        </authorList>
    </citation>
    <scope>NUCLEOTIDE SEQUENCE [LARGE SCALE GENOMIC DNA]</scope>
    <source>
        <strain evidence="2">ATCC 8483 / DSM 1896 / JCM 5824 / BCRC 10623 / CCUG 4943 / NCTC 11153</strain>
    </source>
</reference>
<name>A0AAN3A2D0_BACO1</name>
<evidence type="ECO:0000313" key="2">
    <source>
        <dbReference type="Proteomes" id="UP000005475"/>
    </source>
</evidence>
<organism evidence="1 2">
    <name type="scientific">Bacteroides ovatus (strain ATCC 8483 / DSM 1896 / JCM 5824 / BCRC 10623 / CCUG 4943 / NCTC 11153)</name>
    <dbReference type="NCBI Taxonomy" id="411476"/>
    <lineage>
        <taxon>Bacteria</taxon>
        <taxon>Pseudomonadati</taxon>
        <taxon>Bacteroidota</taxon>
        <taxon>Bacteroidia</taxon>
        <taxon>Bacteroidales</taxon>
        <taxon>Bacteroidaceae</taxon>
        <taxon>Bacteroides</taxon>
    </lineage>
</organism>
<gene>
    <name evidence="1" type="ORF">BACOVA_04942</name>
</gene>
<sequence length="48" mass="5726">MSETALTFKIKALKKLGQKAYAQSVYDRFQKEYQQLYGEKYKENSLEE</sequence>